<reference evidence="1" key="1">
    <citation type="journal article" date="2021" name="Proc. Natl. Acad. Sci. U.S.A.">
        <title>A Catalog of Tens of Thousands of Viruses from Human Metagenomes Reveals Hidden Associations with Chronic Diseases.</title>
        <authorList>
            <person name="Tisza M.J."/>
            <person name="Buck C.B."/>
        </authorList>
    </citation>
    <scope>NUCLEOTIDE SEQUENCE</scope>
    <source>
        <strain evidence="1">CtevH2</strain>
    </source>
</reference>
<dbReference type="EMBL" id="BK016056">
    <property type="protein sequence ID" value="DAF91548.1"/>
    <property type="molecule type" value="Genomic_DNA"/>
</dbReference>
<accession>A0A8S5UAQ5</accession>
<protein>
    <submittedName>
        <fullName evidence="1">Uncharacterized protein</fullName>
    </submittedName>
</protein>
<organism evidence="1">
    <name type="scientific">Siphoviridae sp. ctevH2</name>
    <dbReference type="NCBI Taxonomy" id="2825593"/>
    <lineage>
        <taxon>Viruses</taxon>
        <taxon>Duplodnaviria</taxon>
        <taxon>Heunggongvirae</taxon>
        <taxon>Uroviricota</taxon>
        <taxon>Caudoviricetes</taxon>
    </lineage>
</organism>
<proteinExistence type="predicted"/>
<sequence>METTKRLVTYDQARFIRDPGWIRTNDTRFRSEPSGSFAGVDNSVSPCQPKLSLLSPLMSLATFGARAG</sequence>
<evidence type="ECO:0000313" key="1">
    <source>
        <dbReference type="EMBL" id="DAF91548.1"/>
    </source>
</evidence>
<name>A0A8S5UAQ5_9CAUD</name>